<evidence type="ECO:0008006" key="4">
    <source>
        <dbReference type="Google" id="ProtNLM"/>
    </source>
</evidence>
<dbReference type="RefSeq" id="WP_159544134.1">
    <property type="nucleotide sequence ID" value="NZ_CP047156.1"/>
</dbReference>
<dbReference type="Proteomes" id="UP000463857">
    <property type="component" value="Chromosome"/>
</dbReference>
<proteinExistence type="predicted"/>
<sequence length="168" mass="17842">MKTLVVLRHAKTEQHAADDFARQLTDRGHEQGQIVAEQLRSHLTEPMAAIVSTARRAQQTWDDIAEALDTSEERVDADELYLAGGAALLQAVQDAPADASTVVLVGHNPGVSQLAEVLAGEPLDADGVIKYGALRTGSGVVLAYDGDWAELKPCASSLVTYVGPDALR</sequence>
<protein>
    <recommendedName>
        <fullName evidence="4">Histidine phosphatase family protein</fullName>
    </recommendedName>
</protein>
<name>A0A7L4YMJ0_9ACTN</name>
<dbReference type="InParanoid" id="A0A7L4YMJ0"/>
<gene>
    <name evidence="2" type="ORF">EK0264_06975</name>
</gene>
<keyword evidence="1" id="KW-0378">Hydrolase</keyword>
<accession>A0A7L4YMJ0</accession>
<evidence type="ECO:0000313" key="3">
    <source>
        <dbReference type="Proteomes" id="UP000463857"/>
    </source>
</evidence>
<dbReference type="PANTHER" id="PTHR20935:SF1">
    <property type="entry name" value="SLL1549 PROTEIN"/>
    <property type="match status" value="1"/>
</dbReference>
<dbReference type="Gene3D" id="3.40.50.1240">
    <property type="entry name" value="Phosphoglycerate mutase-like"/>
    <property type="match status" value="1"/>
</dbReference>
<dbReference type="KEGG" id="eke:EK0264_06975"/>
<dbReference type="SMART" id="SM00855">
    <property type="entry name" value="PGAM"/>
    <property type="match status" value="1"/>
</dbReference>
<organism evidence="2 3">
    <name type="scientific">Epidermidibacterium keratini</name>
    <dbReference type="NCBI Taxonomy" id="1891644"/>
    <lineage>
        <taxon>Bacteria</taxon>
        <taxon>Bacillati</taxon>
        <taxon>Actinomycetota</taxon>
        <taxon>Actinomycetes</taxon>
        <taxon>Sporichthyales</taxon>
        <taxon>Sporichthyaceae</taxon>
        <taxon>Epidermidibacterium</taxon>
    </lineage>
</organism>
<evidence type="ECO:0000313" key="2">
    <source>
        <dbReference type="EMBL" id="QHC00044.1"/>
    </source>
</evidence>
<evidence type="ECO:0000256" key="1">
    <source>
        <dbReference type="ARBA" id="ARBA00022801"/>
    </source>
</evidence>
<dbReference type="EMBL" id="CP047156">
    <property type="protein sequence ID" value="QHC00044.1"/>
    <property type="molecule type" value="Genomic_DNA"/>
</dbReference>
<dbReference type="InterPro" id="IPR051021">
    <property type="entry name" value="Mito_Ser/Thr_phosphatase"/>
</dbReference>
<dbReference type="OrthoDB" id="9810154at2"/>
<dbReference type="InterPro" id="IPR029033">
    <property type="entry name" value="His_PPase_superfam"/>
</dbReference>
<dbReference type="Pfam" id="PF00300">
    <property type="entry name" value="His_Phos_1"/>
    <property type="match status" value="1"/>
</dbReference>
<dbReference type="AlphaFoldDB" id="A0A7L4YMJ0"/>
<dbReference type="CDD" id="cd07067">
    <property type="entry name" value="HP_PGM_like"/>
    <property type="match status" value="1"/>
</dbReference>
<dbReference type="SUPFAM" id="SSF53254">
    <property type="entry name" value="Phosphoglycerate mutase-like"/>
    <property type="match status" value="1"/>
</dbReference>
<reference evidence="2 3" key="1">
    <citation type="journal article" date="2018" name="Int. J. Syst. Evol. Microbiol.">
        <title>Epidermidibacterium keratini gen. nov., sp. nov., a member of the family Sporichthyaceae, isolated from keratin epidermis.</title>
        <authorList>
            <person name="Lee D.G."/>
            <person name="Trujillo M.E."/>
            <person name="Kang S."/>
            <person name="Nam J.J."/>
            <person name="Kim Y.J."/>
        </authorList>
    </citation>
    <scope>NUCLEOTIDE SEQUENCE [LARGE SCALE GENOMIC DNA]</scope>
    <source>
        <strain evidence="2 3">EPI-7</strain>
    </source>
</reference>
<dbReference type="GO" id="GO:0016787">
    <property type="term" value="F:hydrolase activity"/>
    <property type="evidence" value="ECO:0007669"/>
    <property type="project" value="UniProtKB-KW"/>
</dbReference>
<keyword evidence="3" id="KW-1185">Reference proteome</keyword>
<dbReference type="PANTHER" id="PTHR20935">
    <property type="entry name" value="PHOSPHOGLYCERATE MUTASE-RELATED"/>
    <property type="match status" value="1"/>
</dbReference>
<dbReference type="InterPro" id="IPR013078">
    <property type="entry name" value="His_Pase_superF_clade-1"/>
</dbReference>